<reference evidence="2 3" key="1">
    <citation type="submission" date="2019-02" db="EMBL/GenBank/DDBJ databases">
        <title>Aquabacterium sp. strain KMB7.</title>
        <authorList>
            <person name="Chen W.-M."/>
        </authorList>
    </citation>
    <scope>NUCLEOTIDE SEQUENCE [LARGE SCALE GENOMIC DNA]</scope>
    <source>
        <strain evidence="2 3">KMB7</strain>
    </source>
</reference>
<proteinExistence type="predicted"/>
<dbReference type="InterPro" id="IPR038404">
    <property type="entry name" value="TRAP_DctP_sf"/>
</dbReference>
<dbReference type="EMBL" id="SIXI01000008">
    <property type="protein sequence ID" value="TBO27923.1"/>
    <property type="molecule type" value="Genomic_DNA"/>
</dbReference>
<protein>
    <recommendedName>
        <fullName evidence="4">RND transporter</fullName>
    </recommendedName>
</protein>
<keyword evidence="1" id="KW-0732">Signal</keyword>
<organism evidence="2 3">
    <name type="scientific">Aquabacterium lacunae</name>
    <dbReference type="NCBI Taxonomy" id="2528630"/>
    <lineage>
        <taxon>Bacteria</taxon>
        <taxon>Pseudomonadati</taxon>
        <taxon>Pseudomonadota</taxon>
        <taxon>Betaproteobacteria</taxon>
        <taxon>Burkholderiales</taxon>
        <taxon>Aquabacterium</taxon>
    </lineage>
</organism>
<dbReference type="OrthoDB" id="6716943at2"/>
<dbReference type="InterPro" id="IPR045758">
    <property type="entry name" value="AdeT1/2"/>
</dbReference>
<dbReference type="AlphaFoldDB" id="A0A4Q9GUX4"/>
<dbReference type="SUPFAM" id="SSF53850">
    <property type="entry name" value="Periplasmic binding protein-like II"/>
    <property type="match status" value="1"/>
</dbReference>
<dbReference type="Pfam" id="PF19582">
    <property type="entry name" value="AdeT1_2"/>
    <property type="match status" value="1"/>
</dbReference>
<evidence type="ECO:0000313" key="2">
    <source>
        <dbReference type="EMBL" id="TBO27923.1"/>
    </source>
</evidence>
<evidence type="ECO:0008006" key="4">
    <source>
        <dbReference type="Google" id="ProtNLM"/>
    </source>
</evidence>
<feature type="signal peptide" evidence="1">
    <location>
        <begin position="1"/>
        <end position="22"/>
    </location>
</feature>
<evidence type="ECO:0000313" key="3">
    <source>
        <dbReference type="Proteomes" id="UP000292120"/>
    </source>
</evidence>
<name>A0A4Q9GUX4_9BURK</name>
<comment type="caution">
    <text evidence="2">The sequence shown here is derived from an EMBL/GenBank/DDBJ whole genome shotgun (WGS) entry which is preliminary data.</text>
</comment>
<evidence type="ECO:0000256" key="1">
    <source>
        <dbReference type="SAM" id="SignalP"/>
    </source>
</evidence>
<sequence length="345" mass="38326">MNMKKALTLAALAVVALPMAQAAKPKFCIYDPLGTTGEGYRAAKDYQVAMQKHGYEIDIKSYLDERVAVEDFRTGQCDGVMATALRTRQFNSLSASMDTVGAATIVRKGKIDFEGSMEVVRRFIGTLSSPKGAELMKQGNFEIAGIIPLGAVYPFVNDRSIDTLEKAAGKRVAAFDYDKAQAQLIQRVGARPVSVDVTNFSSMFNNNNVDVIMAPSIVYKPLELHKGLGTKGGVGRFPLTIITYQLVLRGDKFPDAFGQKSREYVFSQFNEVVEVIKRADKDIPEKLWIDPTPADNERYVTLMREGRIEMAEKGFYDKKGLKLVKKIRCSVYPEASDCTQPTENW</sequence>
<dbReference type="Proteomes" id="UP000292120">
    <property type="component" value="Unassembled WGS sequence"/>
</dbReference>
<keyword evidence="3" id="KW-1185">Reference proteome</keyword>
<accession>A0A4Q9GUX4</accession>
<gene>
    <name evidence="2" type="ORF">EYS42_15935</name>
</gene>
<dbReference type="Gene3D" id="3.40.190.170">
    <property type="entry name" value="Bacterial extracellular solute-binding protein, family 7"/>
    <property type="match status" value="1"/>
</dbReference>
<dbReference type="RefSeq" id="WP_130969192.1">
    <property type="nucleotide sequence ID" value="NZ_SIXI01000008.1"/>
</dbReference>
<feature type="chain" id="PRO_5020867082" description="RND transporter" evidence="1">
    <location>
        <begin position="23"/>
        <end position="345"/>
    </location>
</feature>